<comment type="caution">
    <text evidence="2">The sequence shown here is derived from an EMBL/GenBank/DDBJ whole genome shotgun (WGS) entry which is preliminary data.</text>
</comment>
<accession>A0ABR4C1X2</accession>
<proteinExistence type="predicted"/>
<protein>
    <recommendedName>
        <fullName evidence="1">Heterokaryon incompatibility domain-containing protein</fullName>
    </recommendedName>
</protein>
<evidence type="ECO:0000259" key="1">
    <source>
        <dbReference type="Pfam" id="PF06985"/>
    </source>
</evidence>
<organism evidence="2 3">
    <name type="scientific">Oculimacula yallundae</name>
    <dbReference type="NCBI Taxonomy" id="86028"/>
    <lineage>
        <taxon>Eukaryota</taxon>
        <taxon>Fungi</taxon>
        <taxon>Dikarya</taxon>
        <taxon>Ascomycota</taxon>
        <taxon>Pezizomycotina</taxon>
        <taxon>Leotiomycetes</taxon>
        <taxon>Helotiales</taxon>
        <taxon>Ploettnerulaceae</taxon>
        <taxon>Oculimacula</taxon>
    </lineage>
</organism>
<feature type="domain" description="Heterokaryon incompatibility" evidence="1">
    <location>
        <begin position="45"/>
        <end position="228"/>
    </location>
</feature>
<dbReference type="Pfam" id="PF26639">
    <property type="entry name" value="Het-6_barrel"/>
    <property type="match status" value="1"/>
</dbReference>
<keyword evidence="3" id="KW-1185">Reference proteome</keyword>
<name>A0ABR4C1X2_9HELO</name>
<gene>
    <name evidence="2" type="ORF">VTL71DRAFT_4403</name>
</gene>
<dbReference type="InterPro" id="IPR010730">
    <property type="entry name" value="HET"/>
</dbReference>
<dbReference type="InterPro" id="IPR052895">
    <property type="entry name" value="HetReg/Transcr_Mod"/>
</dbReference>
<dbReference type="PANTHER" id="PTHR24148">
    <property type="entry name" value="ANKYRIN REPEAT DOMAIN-CONTAINING PROTEIN 39 HOMOLOG-RELATED"/>
    <property type="match status" value="1"/>
</dbReference>
<dbReference type="Pfam" id="PF06985">
    <property type="entry name" value="HET"/>
    <property type="match status" value="1"/>
</dbReference>
<evidence type="ECO:0000313" key="3">
    <source>
        <dbReference type="Proteomes" id="UP001595075"/>
    </source>
</evidence>
<dbReference type="Proteomes" id="UP001595075">
    <property type="component" value="Unassembled WGS sequence"/>
</dbReference>
<evidence type="ECO:0000313" key="2">
    <source>
        <dbReference type="EMBL" id="KAL2063909.1"/>
    </source>
</evidence>
<reference evidence="2 3" key="1">
    <citation type="journal article" date="2024" name="Commun. Biol.">
        <title>Comparative genomic analysis of thermophilic fungi reveals convergent evolutionary adaptations and gene losses.</title>
        <authorList>
            <person name="Steindorff A.S."/>
            <person name="Aguilar-Pontes M.V."/>
            <person name="Robinson A.J."/>
            <person name="Andreopoulos B."/>
            <person name="LaButti K."/>
            <person name="Kuo A."/>
            <person name="Mondo S."/>
            <person name="Riley R."/>
            <person name="Otillar R."/>
            <person name="Haridas S."/>
            <person name="Lipzen A."/>
            <person name="Grimwood J."/>
            <person name="Schmutz J."/>
            <person name="Clum A."/>
            <person name="Reid I.D."/>
            <person name="Moisan M.C."/>
            <person name="Butler G."/>
            <person name="Nguyen T.T.M."/>
            <person name="Dewar K."/>
            <person name="Conant G."/>
            <person name="Drula E."/>
            <person name="Henrissat B."/>
            <person name="Hansel C."/>
            <person name="Singer S."/>
            <person name="Hutchinson M.I."/>
            <person name="de Vries R.P."/>
            <person name="Natvig D.O."/>
            <person name="Powell A.J."/>
            <person name="Tsang A."/>
            <person name="Grigoriev I.V."/>
        </authorList>
    </citation>
    <scope>NUCLEOTIDE SEQUENCE [LARGE SCALE GENOMIC DNA]</scope>
    <source>
        <strain evidence="2 3">CBS 494.80</strain>
    </source>
</reference>
<dbReference type="PANTHER" id="PTHR24148:SF73">
    <property type="entry name" value="HET DOMAIN PROTEIN (AFU_ORTHOLOGUE AFUA_8G01020)"/>
    <property type="match status" value="1"/>
</dbReference>
<dbReference type="EMBL" id="JAZHXI010000014">
    <property type="protein sequence ID" value="KAL2063909.1"/>
    <property type="molecule type" value="Genomic_DNA"/>
</dbReference>
<sequence>MATTSATYRRLGQDELRLVSLLPGSSVSGIQCELVYTSFHTHPEYEAVSYTWGDPSITEDIILDGRPLTVTAGLARALHCFRQPKDKCLLWIDAICINQSDEEEKSHQVQLMFDIYRNSKAVRAWIGRGLGEESEDRARPLQGRLNSEFGDLGMQNVPNPLAVASVVQQDSWSVWNLIELLGQLADRSGIEYQSISESFMSSDGVNAWKDLCLLLLRPYWRRVWIQQEILDISKVIVYCGSMALSLSMLLDSCTAIDSYIDAAKETSPRIPRAGFFVRECFLQIQRIQFSSGLEDGGSQLHALLRSQMFKQTSDPRDKIYGIIGLVSSWRSTFPIDYRLSPCEVYISLFKFVVQKHNNLDALFSQIRVNAPRLAGLPSWCPDWSQTVLPSYVVGETDDMPNLFALPKFLPGHQIGPPPAFSFAGNDHILIVTGVVLDVCKSITACFSGAASFLSPSQRELLNDTLRLARRSVRGSDWPHWQNIESSHQNDNHEKGLTHLDKDEITSKTMLSVKEKLLFPHAKWSIKPQSLFQCDFEPDTHWFDQEEAILRMLVTNNKLCLNEDILAKFRTQMLSPGDGDDAENISNQLVPATYFSGASDSLSQRKDQTSGRIRLEDIVSSDIFDQPTRHRRFFVSSKNHTGLAPAEGQVNDMVCFIFGCPIPFMLRPVNGHFIFLGETYLHGWMNGEVMSLLESGQIQPQDFEIH</sequence>